<keyword evidence="3" id="KW-1003">Cell membrane</keyword>
<gene>
    <name evidence="7" type="primary">fhiA</name>
    <name evidence="7" type="ORF">NCTC9962_07307</name>
</gene>
<evidence type="ECO:0000256" key="4">
    <source>
        <dbReference type="ARBA" id="ARBA00022692"/>
    </source>
</evidence>
<proteinExistence type="inferred from homology"/>
<dbReference type="AlphaFoldDB" id="A0A377DHZ0"/>
<sequence>MAIDADLNAGLINQAQAQTRRKDVASEADFYGAMDGASKVCARGCHRRDDDSGDQPDRRRLYRDLQIQPERRCCLPAVCADDHRDGLVAQIPSLLLSTAAAIIVTRVSDNGDIAHDVRHQLLASPTVLYTATGIMFVLAVVPGMPHLPFLLFSALLGFTGWRMSKRPQAAEAEEKSLETLTRTITETSEQQVSWETIPLIEPISLSLGYKLVALVDKAQGNPLTQRIRGVRQVISDGNGVLLPEIRIRENFRLKPSQYAIFINGIKADEADIPADKLMALPSSETYGEIDGVLGNDPAYGMPVTWIQPAQKAKALNMGYQVIDSASVIATHVNKIVRSYIPDLFNYDDITQLHNRLSSMAPRLAEDLSAALNYSQLLKVYRALLTEGVSLRDIVTIATVLVASSAVTKDHILLAADVRLALRRSITHPFVRKQELAVYTLNNELENLLTNVVNQAQQAGKVMLDSVPVDPNMLNQFQNTMPQVKEQMKAAGKDPVLLVPPQLRPLLARYARLFAPGLHVLSYNEVPDELELKIMGALM</sequence>
<dbReference type="InterPro" id="IPR042194">
    <property type="entry name" value="FHIPEP_1"/>
</dbReference>
<dbReference type="Pfam" id="PF00771">
    <property type="entry name" value="FHIPEP"/>
    <property type="match status" value="2"/>
</dbReference>
<evidence type="ECO:0000256" key="3">
    <source>
        <dbReference type="ARBA" id="ARBA00022475"/>
    </source>
</evidence>
<dbReference type="Gene3D" id="3.40.30.60">
    <property type="entry name" value="FHIPEP family, domain 1"/>
    <property type="match status" value="1"/>
</dbReference>
<dbReference type="PANTHER" id="PTHR30161:SF1">
    <property type="entry name" value="FLAGELLAR BIOSYNTHESIS PROTEIN FLHA-RELATED"/>
    <property type="match status" value="1"/>
</dbReference>
<dbReference type="InterPro" id="IPR042193">
    <property type="entry name" value="FHIPEP_3"/>
</dbReference>
<reference evidence="7 8" key="1">
    <citation type="submission" date="2018-06" db="EMBL/GenBank/DDBJ databases">
        <authorList>
            <consortium name="Pathogen Informatics"/>
            <person name="Doyle S."/>
        </authorList>
    </citation>
    <scope>NUCLEOTIDE SEQUENCE [LARGE SCALE GENOMIC DNA]</scope>
    <source>
        <strain evidence="7 8">NCTC9962</strain>
    </source>
</reference>
<keyword evidence="6" id="KW-0472">Membrane</keyword>
<dbReference type="PANTHER" id="PTHR30161">
    <property type="entry name" value="FLAGELLAR EXPORT PROTEIN, MEMBRANE FLHA SUBUNIT-RELATED"/>
    <property type="match status" value="1"/>
</dbReference>
<keyword evidence="5" id="KW-1133">Transmembrane helix</keyword>
<dbReference type="Gene3D" id="3.40.50.12790">
    <property type="entry name" value="FHIPEP family, domain 4"/>
    <property type="match status" value="1"/>
</dbReference>
<dbReference type="EMBL" id="UGED01000023">
    <property type="protein sequence ID" value="STM20626.1"/>
    <property type="molecule type" value="Genomic_DNA"/>
</dbReference>
<keyword evidence="7" id="KW-0969">Cilium</keyword>
<organism evidence="7 8">
    <name type="scientific">Escherichia coli</name>
    <dbReference type="NCBI Taxonomy" id="562"/>
    <lineage>
        <taxon>Bacteria</taxon>
        <taxon>Pseudomonadati</taxon>
        <taxon>Pseudomonadota</taxon>
        <taxon>Gammaproteobacteria</taxon>
        <taxon>Enterobacterales</taxon>
        <taxon>Enterobacteriaceae</taxon>
        <taxon>Escherichia</taxon>
    </lineage>
</organism>
<keyword evidence="7" id="KW-0282">Flagellum</keyword>
<dbReference type="Proteomes" id="UP000254052">
    <property type="component" value="Unassembled WGS sequence"/>
</dbReference>
<dbReference type="Gene3D" id="1.10.8.540">
    <property type="entry name" value="FHIPEP family, domain 3"/>
    <property type="match status" value="1"/>
</dbReference>
<dbReference type="InterPro" id="IPR042196">
    <property type="entry name" value="FHIPEP_4"/>
</dbReference>
<evidence type="ECO:0000313" key="8">
    <source>
        <dbReference type="Proteomes" id="UP000254052"/>
    </source>
</evidence>
<evidence type="ECO:0000256" key="5">
    <source>
        <dbReference type="ARBA" id="ARBA00022989"/>
    </source>
</evidence>
<keyword evidence="7" id="KW-0966">Cell projection</keyword>
<evidence type="ECO:0000256" key="2">
    <source>
        <dbReference type="ARBA" id="ARBA00008835"/>
    </source>
</evidence>
<dbReference type="GO" id="GO:0044780">
    <property type="term" value="P:bacterial-type flagellum assembly"/>
    <property type="evidence" value="ECO:0007669"/>
    <property type="project" value="TreeGrafter"/>
</dbReference>
<dbReference type="InterPro" id="IPR001712">
    <property type="entry name" value="T3SS_FHIPEP"/>
</dbReference>
<evidence type="ECO:0000256" key="1">
    <source>
        <dbReference type="ARBA" id="ARBA00004651"/>
    </source>
</evidence>
<comment type="similarity">
    <text evidence="2">Belongs to the FHIPEP (flagella/HR/invasion proteins export pore) family.</text>
</comment>
<evidence type="ECO:0000313" key="7">
    <source>
        <dbReference type="EMBL" id="STM20626.1"/>
    </source>
</evidence>
<comment type="subcellular location">
    <subcellularLocation>
        <location evidence="1">Cell membrane</location>
        <topology evidence="1">Multi-pass membrane protein</topology>
    </subcellularLocation>
</comment>
<name>A0A377DHZ0_ECOLX</name>
<protein>
    <submittedName>
        <fullName evidence="7">Flagellar system protein</fullName>
    </submittedName>
</protein>
<evidence type="ECO:0000256" key="6">
    <source>
        <dbReference type="ARBA" id="ARBA00023136"/>
    </source>
</evidence>
<accession>A0A377DHZ0</accession>
<dbReference type="GO" id="GO:0005886">
    <property type="term" value="C:plasma membrane"/>
    <property type="evidence" value="ECO:0007669"/>
    <property type="project" value="UniProtKB-SubCell"/>
</dbReference>
<keyword evidence="4" id="KW-0812">Transmembrane</keyword>
<dbReference type="GO" id="GO:0009306">
    <property type="term" value="P:protein secretion"/>
    <property type="evidence" value="ECO:0007669"/>
    <property type="project" value="InterPro"/>
</dbReference>